<dbReference type="OrthoDB" id="3766406at2759"/>
<evidence type="ECO:0000313" key="3">
    <source>
        <dbReference type="Proteomes" id="UP000770015"/>
    </source>
</evidence>
<dbReference type="AlphaFoldDB" id="A0A9P8V8A2"/>
<comment type="caution">
    <text evidence="2">The sequence shown here is derived from an EMBL/GenBank/DDBJ whole genome shotgun (WGS) entry which is preliminary data.</text>
</comment>
<evidence type="ECO:0000313" key="2">
    <source>
        <dbReference type="EMBL" id="KAH6682245.1"/>
    </source>
</evidence>
<dbReference type="SUPFAM" id="SSF81383">
    <property type="entry name" value="F-box domain"/>
    <property type="match status" value="1"/>
</dbReference>
<dbReference type="Proteomes" id="UP000770015">
    <property type="component" value="Unassembled WGS sequence"/>
</dbReference>
<reference evidence="2" key="1">
    <citation type="journal article" date="2021" name="Nat. Commun.">
        <title>Genetic determinants of endophytism in the Arabidopsis root mycobiome.</title>
        <authorList>
            <person name="Mesny F."/>
            <person name="Miyauchi S."/>
            <person name="Thiergart T."/>
            <person name="Pickel B."/>
            <person name="Atanasova L."/>
            <person name="Karlsson M."/>
            <person name="Huettel B."/>
            <person name="Barry K.W."/>
            <person name="Haridas S."/>
            <person name="Chen C."/>
            <person name="Bauer D."/>
            <person name="Andreopoulos W."/>
            <person name="Pangilinan J."/>
            <person name="LaButti K."/>
            <person name="Riley R."/>
            <person name="Lipzen A."/>
            <person name="Clum A."/>
            <person name="Drula E."/>
            <person name="Henrissat B."/>
            <person name="Kohler A."/>
            <person name="Grigoriev I.V."/>
            <person name="Martin F.M."/>
            <person name="Hacquard S."/>
        </authorList>
    </citation>
    <scope>NUCLEOTIDE SEQUENCE</scope>
    <source>
        <strain evidence="2">MPI-SDFR-AT-0117</strain>
    </source>
</reference>
<sequence length="434" mass="50274">MDCGRCFIRHSWARHTSKATSRPLFHMRLAPQPRKQHQLILIHHLHHSPAMDLPNTSPRRQLLDKPPPEPATNKSATEDPPRSPFPLLDLLPELLICIFQCLDNVDAICLGLCNKLLYDLGPDAFDRHFLVGPQSLDLGRRLERDLVDTHVYCYECDKLEPYTARSLRTGEPHPVLKVCDDNDDNDDGETFYRRCEKLAVLSTTDWWRGGLDFGYHLVRFVLNQYHVRQELGDITLDVFRGDHRRTESRGARLGEWDVSVEARLIDDELYLHKTHTAMIRRGALIDLIDGDFFYPEDCSFPDVARAHRVCLHKTAAKLYDAQYLREANRGIDTNTYLRTSSCWHCLSDFTFEGRPDGDYHVFTIRGFHALGNFKDDWIRIGWKFTCFTSGREDLLGAHYRTPATDDMWDTLPGEEYPFGSIRMAWVNSERQELA</sequence>
<feature type="region of interest" description="Disordered" evidence="1">
    <location>
        <begin position="51"/>
        <end position="83"/>
    </location>
</feature>
<organism evidence="2 3">
    <name type="scientific">Plectosphaerella plurivora</name>
    <dbReference type="NCBI Taxonomy" id="936078"/>
    <lineage>
        <taxon>Eukaryota</taxon>
        <taxon>Fungi</taxon>
        <taxon>Dikarya</taxon>
        <taxon>Ascomycota</taxon>
        <taxon>Pezizomycotina</taxon>
        <taxon>Sordariomycetes</taxon>
        <taxon>Hypocreomycetidae</taxon>
        <taxon>Glomerellales</taxon>
        <taxon>Plectosphaerellaceae</taxon>
        <taxon>Plectosphaerella</taxon>
    </lineage>
</organism>
<evidence type="ECO:0008006" key="4">
    <source>
        <dbReference type="Google" id="ProtNLM"/>
    </source>
</evidence>
<dbReference type="InterPro" id="IPR036047">
    <property type="entry name" value="F-box-like_dom_sf"/>
</dbReference>
<keyword evidence="3" id="KW-1185">Reference proteome</keyword>
<evidence type="ECO:0000256" key="1">
    <source>
        <dbReference type="SAM" id="MobiDB-lite"/>
    </source>
</evidence>
<protein>
    <recommendedName>
        <fullName evidence="4">F-box domain-containing protein</fullName>
    </recommendedName>
</protein>
<name>A0A9P8V8A2_9PEZI</name>
<accession>A0A9P8V8A2</accession>
<gene>
    <name evidence="2" type="ORF">F5X68DRAFT_24597</name>
</gene>
<dbReference type="EMBL" id="JAGSXJ010000018">
    <property type="protein sequence ID" value="KAH6682245.1"/>
    <property type="molecule type" value="Genomic_DNA"/>
</dbReference>
<proteinExistence type="predicted"/>